<name>A0ABP1G375_9CHLO</name>
<comment type="similarity">
    <text evidence="1 2">Belongs to the GST superfamily.</text>
</comment>
<dbReference type="PANTHER" id="PTHR44051">
    <property type="entry name" value="GLUTATHIONE S-TRANSFERASE-RELATED"/>
    <property type="match status" value="1"/>
</dbReference>
<dbReference type="Gene3D" id="3.40.30.10">
    <property type="entry name" value="Glutaredoxin"/>
    <property type="match status" value="1"/>
</dbReference>
<dbReference type="SUPFAM" id="SSF47616">
    <property type="entry name" value="GST C-terminal domain-like"/>
    <property type="match status" value="1"/>
</dbReference>
<dbReference type="CDD" id="cd10291">
    <property type="entry name" value="GST_C_YfcG_like"/>
    <property type="match status" value="1"/>
</dbReference>
<dbReference type="Proteomes" id="UP001497392">
    <property type="component" value="Unassembled WGS sequence"/>
</dbReference>
<feature type="domain" description="GST N-terminal" evidence="3">
    <location>
        <begin position="57"/>
        <end position="141"/>
    </location>
</feature>
<dbReference type="InterPro" id="IPR004046">
    <property type="entry name" value="GST_C"/>
</dbReference>
<dbReference type="Pfam" id="PF02798">
    <property type="entry name" value="GST_N"/>
    <property type="match status" value="1"/>
</dbReference>
<gene>
    <name evidence="5" type="primary">g8528</name>
    <name evidence="5" type="ORF">VP750_LOCUS7325</name>
</gene>
<dbReference type="Gene3D" id="1.20.1050.10">
    <property type="match status" value="1"/>
</dbReference>
<dbReference type="InterPro" id="IPR036249">
    <property type="entry name" value="Thioredoxin-like_sf"/>
</dbReference>
<dbReference type="PANTHER" id="PTHR44051:SF8">
    <property type="entry name" value="GLUTATHIONE S-TRANSFERASE GSTA"/>
    <property type="match status" value="1"/>
</dbReference>
<dbReference type="Pfam" id="PF00043">
    <property type="entry name" value="GST_C"/>
    <property type="match status" value="1"/>
</dbReference>
<accession>A0ABP1G375</accession>
<dbReference type="PROSITE" id="PS50404">
    <property type="entry name" value="GST_NTER"/>
    <property type="match status" value="1"/>
</dbReference>
<dbReference type="InterPro" id="IPR004045">
    <property type="entry name" value="Glutathione_S-Trfase_N"/>
</dbReference>
<keyword evidence="6" id="KW-1185">Reference proteome</keyword>
<evidence type="ECO:0000256" key="2">
    <source>
        <dbReference type="RuleBase" id="RU003494"/>
    </source>
</evidence>
<dbReference type="SUPFAM" id="SSF52833">
    <property type="entry name" value="Thioredoxin-like"/>
    <property type="match status" value="1"/>
</dbReference>
<dbReference type="SFLD" id="SFLDG00358">
    <property type="entry name" value="Main_(cytGST)"/>
    <property type="match status" value="1"/>
</dbReference>
<evidence type="ECO:0000259" key="3">
    <source>
        <dbReference type="PROSITE" id="PS50404"/>
    </source>
</evidence>
<feature type="domain" description="GST C-terminal" evidence="4">
    <location>
        <begin position="147"/>
        <end position="272"/>
    </location>
</feature>
<dbReference type="SFLD" id="SFLDS00019">
    <property type="entry name" value="Glutathione_Transferase_(cytos"/>
    <property type="match status" value="1"/>
</dbReference>
<sequence>MPLSACSGNQIKSLQSVACGIQGRYTKPQDTRYLTKALTGRLTRNTSVARAEMSSSNAKLTLFTAGTPNGWKPSITLEELGIPYEVKKISLSNNEQKQDWFLKINPNGRIPAMVDHSAGDLSIFESGAIMWYLGMEHDPQGKIFPKDIKKQTEVMSWLMFQMGGLGPMQGQANHFVRYAPEQIEYAKNRYVNETNRLYQVLDTHLKTHEWLAADQYTIADIANFSWVFAYFWAGATIDDKPHLKAWYEKIMARPAVQKGLDVPEENSFKKALGGGGQISQEEIQKKVDEARKFMGSTDKK</sequence>
<evidence type="ECO:0000313" key="6">
    <source>
        <dbReference type="Proteomes" id="UP001497392"/>
    </source>
</evidence>
<dbReference type="InterPro" id="IPR010987">
    <property type="entry name" value="Glutathione-S-Trfase_C-like"/>
</dbReference>
<dbReference type="InterPro" id="IPR040079">
    <property type="entry name" value="Glutathione_S-Trfase"/>
</dbReference>
<evidence type="ECO:0000313" key="5">
    <source>
        <dbReference type="EMBL" id="CAL5225666.1"/>
    </source>
</evidence>
<reference evidence="5 6" key="1">
    <citation type="submission" date="2024-06" db="EMBL/GenBank/DDBJ databases">
        <authorList>
            <person name="Kraege A."/>
            <person name="Thomma B."/>
        </authorList>
    </citation>
    <scope>NUCLEOTIDE SEQUENCE [LARGE SCALE GENOMIC DNA]</scope>
</reference>
<protein>
    <submittedName>
        <fullName evidence="5">G8528 protein</fullName>
    </submittedName>
</protein>
<dbReference type="EMBL" id="CAXHTA020000012">
    <property type="protein sequence ID" value="CAL5225666.1"/>
    <property type="molecule type" value="Genomic_DNA"/>
</dbReference>
<evidence type="ECO:0000259" key="4">
    <source>
        <dbReference type="PROSITE" id="PS50405"/>
    </source>
</evidence>
<dbReference type="SFLD" id="SFLDG01151">
    <property type="entry name" value="Main.2:_Nu-like"/>
    <property type="match status" value="1"/>
</dbReference>
<dbReference type="CDD" id="cd03048">
    <property type="entry name" value="GST_N_Ure2p_like"/>
    <property type="match status" value="1"/>
</dbReference>
<dbReference type="InterPro" id="IPR036282">
    <property type="entry name" value="Glutathione-S-Trfase_C_sf"/>
</dbReference>
<dbReference type="PROSITE" id="PS50405">
    <property type="entry name" value="GST_CTER"/>
    <property type="match status" value="1"/>
</dbReference>
<organism evidence="5 6">
    <name type="scientific">Coccomyxa viridis</name>
    <dbReference type="NCBI Taxonomy" id="1274662"/>
    <lineage>
        <taxon>Eukaryota</taxon>
        <taxon>Viridiplantae</taxon>
        <taxon>Chlorophyta</taxon>
        <taxon>core chlorophytes</taxon>
        <taxon>Trebouxiophyceae</taxon>
        <taxon>Trebouxiophyceae incertae sedis</taxon>
        <taxon>Coccomyxaceae</taxon>
        <taxon>Coccomyxa</taxon>
    </lineage>
</organism>
<comment type="caution">
    <text evidence="5">The sequence shown here is derived from an EMBL/GenBank/DDBJ whole genome shotgun (WGS) entry which is preliminary data.</text>
</comment>
<proteinExistence type="inferred from homology"/>
<evidence type="ECO:0000256" key="1">
    <source>
        <dbReference type="ARBA" id="ARBA00007409"/>
    </source>
</evidence>